<evidence type="ECO:0000313" key="2">
    <source>
        <dbReference type="EMBL" id="MFI5682121.1"/>
    </source>
</evidence>
<keyword evidence="3" id="KW-1185">Reference proteome</keyword>
<dbReference type="InterPro" id="IPR005152">
    <property type="entry name" value="Lipase_secreted"/>
</dbReference>
<dbReference type="PANTHER" id="PTHR34853">
    <property type="match status" value="1"/>
</dbReference>
<feature type="chain" id="PRO_5046598983" evidence="1">
    <location>
        <begin position="33"/>
        <end position="405"/>
    </location>
</feature>
<keyword evidence="1" id="KW-0732">Signal</keyword>
<dbReference type="PIRSF" id="PIRSF029171">
    <property type="entry name" value="Esterase_LipA"/>
    <property type="match status" value="1"/>
</dbReference>
<reference evidence="2 3" key="1">
    <citation type="submission" date="2024-10" db="EMBL/GenBank/DDBJ databases">
        <title>The Natural Products Discovery Center: Release of the First 8490 Sequenced Strains for Exploring Actinobacteria Biosynthetic Diversity.</title>
        <authorList>
            <person name="Kalkreuter E."/>
            <person name="Kautsar S.A."/>
            <person name="Yang D."/>
            <person name="Bader C.D."/>
            <person name="Teijaro C.N."/>
            <person name="Fluegel L."/>
            <person name="Davis C.M."/>
            <person name="Simpson J.R."/>
            <person name="Lauterbach L."/>
            <person name="Steele A.D."/>
            <person name="Gui C."/>
            <person name="Meng S."/>
            <person name="Li G."/>
            <person name="Viehrig K."/>
            <person name="Ye F."/>
            <person name="Su P."/>
            <person name="Kiefer A.F."/>
            <person name="Nichols A."/>
            <person name="Cepeda A.J."/>
            <person name="Yan W."/>
            <person name="Fan B."/>
            <person name="Jiang Y."/>
            <person name="Adhikari A."/>
            <person name="Zheng C.-J."/>
            <person name="Schuster L."/>
            <person name="Cowan T.M."/>
            <person name="Smanski M.J."/>
            <person name="Chevrette M.G."/>
            <person name="De Carvalho L.P.S."/>
            <person name="Shen B."/>
        </authorList>
    </citation>
    <scope>NUCLEOTIDE SEQUENCE [LARGE SCALE GENOMIC DNA]</scope>
    <source>
        <strain evidence="2 3">NPDC051599</strain>
    </source>
</reference>
<sequence length="405" mass="41467">MRRSVVAGLIGFATLAAAVLSPAAVSATPAKAAAPADFYQAPSPLPAGEPGTIIRTQPATVVATALTATATTVMYHSRNAQNADIAVTGTVFTPTLPWLGAGSRPWVDLAVGTQGLGQQCAPSKQFVDGTEQELEPVEALLAKGWGVVVSDYEGYTTGSTPTYVAGVSEAHTVLDMARAAASIPGTGVSAATPWATMGYSQGGGASGWAASLAPSYAADLRLITDVSGGVPADVRNVAESLDGSAIGEGLQLYALIGLQQAYPGQFPLDDSLSAAGKATEASLKTQCVVQTLASYPFKKFSDYSTGATIQQFDAQPGVASVYAQNNLITRPAPTVPVLQYHAALDEIIPIGQARALNRAWCTAGVRTVFTVVPGDHIAGETTGLPAAVSWLTDRFAGRPTPTTCA</sequence>
<organism evidence="2 3">
    <name type="scientific">Streptomyces cellulosae</name>
    <dbReference type="NCBI Taxonomy" id="1968"/>
    <lineage>
        <taxon>Bacteria</taxon>
        <taxon>Bacillati</taxon>
        <taxon>Actinomycetota</taxon>
        <taxon>Actinomycetes</taxon>
        <taxon>Kitasatosporales</taxon>
        <taxon>Streptomycetaceae</taxon>
        <taxon>Streptomyces</taxon>
    </lineage>
</organism>
<proteinExistence type="predicted"/>
<dbReference type="InterPro" id="IPR029058">
    <property type="entry name" value="AB_hydrolase_fold"/>
</dbReference>
<dbReference type="Gene3D" id="3.40.50.1820">
    <property type="entry name" value="alpha/beta hydrolase"/>
    <property type="match status" value="1"/>
</dbReference>
<accession>A0ABW7YI71</accession>
<dbReference type="RefSeq" id="WP_398663352.1">
    <property type="nucleotide sequence ID" value="NZ_JBITDC010000040.1"/>
</dbReference>
<feature type="signal peptide" evidence="1">
    <location>
        <begin position="1"/>
        <end position="32"/>
    </location>
</feature>
<evidence type="ECO:0000256" key="1">
    <source>
        <dbReference type="SAM" id="SignalP"/>
    </source>
</evidence>
<dbReference type="PANTHER" id="PTHR34853:SF1">
    <property type="entry name" value="LIPASE 5"/>
    <property type="match status" value="1"/>
</dbReference>
<name>A0ABW7YI71_STRCE</name>
<gene>
    <name evidence="2" type="ORF">ACIA8P_47640</name>
</gene>
<protein>
    <submittedName>
        <fullName evidence="2">Lipase family protein</fullName>
    </submittedName>
</protein>
<dbReference type="SUPFAM" id="SSF53474">
    <property type="entry name" value="alpha/beta-Hydrolases"/>
    <property type="match status" value="1"/>
</dbReference>
<dbReference type="Gene3D" id="1.10.260.130">
    <property type="match status" value="1"/>
</dbReference>
<dbReference type="Pfam" id="PF03583">
    <property type="entry name" value="LIP"/>
    <property type="match status" value="1"/>
</dbReference>
<dbReference type="EMBL" id="JBITDC010000040">
    <property type="protein sequence ID" value="MFI5682121.1"/>
    <property type="molecule type" value="Genomic_DNA"/>
</dbReference>
<dbReference type="Proteomes" id="UP001612415">
    <property type="component" value="Unassembled WGS sequence"/>
</dbReference>
<comment type="caution">
    <text evidence="2">The sequence shown here is derived from an EMBL/GenBank/DDBJ whole genome shotgun (WGS) entry which is preliminary data.</text>
</comment>
<evidence type="ECO:0000313" key="3">
    <source>
        <dbReference type="Proteomes" id="UP001612415"/>
    </source>
</evidence>